<evidence type="ECO:0000313" key="4">
    <source>
        <dbReference type="Proteomes" id="UP000032360"/>
    </source>
</evidence>
<dbReference type="PROSITE" id="PS50994">
    <property type="entry name" value="INTEGRASE"/>
    <property type="match status" value="1"/>
</dbReference>
<dbReference type="PANTHER" id="PTHR46889:SF4">
    <property type="entry name" value="TRANSPOSASE INSO FOR INSERTION SEQUENCE ELEMENT IS911B-RELATED"/>
    <property type="match status" value="1"/>
</dbReference>
<comment type="caution">
    <text evidence="3">The sequence shown here is derived from an EMBL/GenBank/DDBJ whole genome shotgun (WGS) entry which is preliminary data.</text>
</comment>
<dbReference type="GO" id="GO:0003676">
    <property type="term" value="F:nucleic acid binding"/>
    <property type="evidence" value="ECO:0007669"/>
    <property type="project" value="InterPro"/>
</dbReference>
<dbReference type="Pfam" id="PF13276">
    <property type="entry name" value="HTH_21"/>
    <property type="match status" value="1"/>
</dbReference>
<dbReference type="InterPro" id="IPR001584">
    <property type="entry name" value="Integrase_cat-core"/>
</dbReference>
<evidence type="ECO:0000256" key="1">
    <source>
        <dbReference type="ARBA" id="ARBA00002286"/>
    </source>
</evidence>
<comment type="function">
    <text evidence="1">Involved in the transposition of the insertion sequence.</text>
</comment>
<dbReference type="InterPro" id="IPR036390">
    <property type="entry name" value="WH_DNA-bd_sf"/>
</dbReference>
<name>A0A0D8HKY2_9ACTN</name>
<dbReference type="InterPro" id="IPR025948">
    <property type="entry name" value="HTH-like_dom"/>
</dbReference>
<dbReference type="OrthoDB" id="4281720at2"/>
<dbReference type="InterPro" id="IPR012337">
    <property type="entry name" value="RNaseH-like_sf"/>
</dbReference>
<organism evidence="3 4">
    <name type="scientific">Acidithrix ferrooxidans</name>
    <dbReference type="NCBI Taxonomy" id="1280514"/>
    <lineage>
        <taxon>Bacteria</taxon>
        <taxon>Bacillati</taxon>
        <taxon>Actinomycetota</taxon>
        <taxon>Acidimicrobiia</taxon>
        <taxon>Acidimicrobiales</taxon>
        <taxon>Acidimicrobiaceae</taxon>
        <taxon>Acidithrix</taxon>
    </lineage>
</organism>
<dbReference type="PATRIC" id="fig|1280514.3.peg.791"/>
<evidence type="ECO:0000313" key="3">
    <source>
        <dbReference type="EMBL" id="KJF18509.1"/>
    </source>
</evidence>
<dbReference type="Gene3D" id="3.30.420.10">
    <property type="entry name" value="Ribonuclease H-like superfamily/Ribonuclease H"/>
    <property type="match status" value="1"/>
</dbReference>
<dbReference type="InterPro" id="IPR050900">
    <property type="entry name" value="Transposase_IS3/IS150/IS904"/>
</dbReference>
<dbReference type="GO" id="GO:0015074">
    <property type="term" value="P:DNA integration"/>
    <property type="evidence" value="ECO:0007669"/>
    <property type="project" value="InterPro"/>
</dbReference>
<dbReference type="InterPro" id="IPR036388">
    <property type="entry name" value="WH-like_DNA-bd_sf"/>
</dbReference>
<evidence type="ECO:0000259" key="2">
    <source>
        <dbReference type="PROSITE" id="PS50994"/>
    </source>
</evidence>
<dbReference type="Proteomes" id="UP000032360">
    <property type="component" value="Unassembled WGS sequence"/>
</dbReference>
<dbReference type="STRING" id="1280514.AXFE_05890"/>
<dbReference type="PANTHER" id="PTHR46889">
    <property type="entry name" value="TRANSPOSASE INSF FOR INSERTION SEQUENCE IS3B-RELATED"/>
    <property type="match status" value="1"/>
</dbReference>
<keyword evidence="4" id="KW-1185">Reference proteome</keyword>
<dbReference type="InterPro" id="IPR036397">
    <property type="entry name" value="RNaseH_sf"/>
</dbReference>
<accession>A0A0D8HKY2</accession>
<proteinExistence type="predicted"/>
<reference evidence="3 4" key="1">
    <citation type="submission" date="2015-01" db="EMBL/GenBank/DDBJ databases">
        <title>Draft genome of the acidophilic iron oxidizer Acidithrix ferrooxidans strain Py-F3.</title>
        <authorList>
            <person name="Poehlein A."/>
            <person name="Eisen S."/>
            <person name="Schloemann M."/>
            <person name="Johnson B.D."/>
            <person name="Daniel R."/>
            <person name="Muehling M."/>
        </authorList>
    </citation>
    <scope>NUCLEOTIDE SEQUENCE [LARGE SCALE GENOMIC DNA]</scope>
    <source>
        <strain evidence="3 4">Py-F3</strain>
    </source>
</reference>
<dbReference type="Gene3D" id="1.10.10.10">
    <property type="entry name" value="Winged helix-like DNA-binding domain superfamily/Winged helix DNA-binding domain"/>
    <property type="match status" value="1"/>
</dbReference>
<dbReference type="SUPFAM" id="SSF53098">
    <property type="entry name" value="Ribonuclease H-like"/>
    <property type="match status" value="1"/>
</dbReference>
<gene>
    <name evidence="3" type="ORF">AXFE_05890</name>
</gene>
<dbReference type="AlphaFoldDB" id="A0A0D8HKY2"/>
<dbReference type="Pfam" id="PF00665">
    <property type="entry name" value="rve"/>
    <property type="match status" value="1"/>
</dbReference>
<dbReference type="SUPFAM" id="SSF46785">
    <property type="entry name" value="Winged helix' DNA-binding domain"/>
    <property type="match status" value="1"/>
</dbReference>
<sequence>MRRKYLEELHNTRENLKERLLEAFVANRRIYGAPRLTHELRDSGINVSRATVSRLMAELSITGACGRAKTITTRPDRHARKSSDLVERNFSVDETDKLWVSDLTYIGTREGWLYLVCIMDACSRRILGYSMSDSMDTQMFIDCLDKARSTRGKVLMSDTIFRIDHGSQYTSNEFREMLRLSQFSQSMGSVGDSYDNAMAEALLRLIEEGARISNKSSTPERRQE</sequence>
<feature type="domain" description="Integrase catalytic" evidence="2">
    <location>
        <begin position="71"/>
        <end position="224"/>
    </location>
</feature>
<protein>
    <submittedName>
        <fullName evidence="3">Integrase core domain protein</fullName>
    </submittedName>
</protein>
<dbReference type="InterPro" id="IPR048020">
    <property type="entry name" value="Transpos_IS3"/>
</dbReference>
<dbReference type="EMBL" id="JXYS01000014">
    <property type="protein sequence ID" value="KJF18509.1"/>
    <property type="molecule type" value="Genomic_DNA"/>
</dbReference>
<dbReference type="NCBIfam" id="NF033516">
    <property type="entry name" value="transpos_IS3"/>
    <property type="match status" value="1"/>
</dbReference>